<evidence type="ECO:0000259" key="3">
    <source>
        <dbReference type="Pfam" id="PF05170"/>
    </source>
</evidence>
<feature type="compositionally biased region" description="Low complexity" evidence="1">
    <location>
        <begin position="132"/>
        <end position="149"/>
    </location>
</feature>
<dbReference type="GO" id="GO:0090313">
    <property type="term" value="P:regulation of protein targeting to membrane"/>
    <property type="evidence" value="ECO:0007669"/>
    <property type="project" value="TreeGrafter"/>
</dbReference>
<keyword evidence="2" id="KW-0472">Membrane</keyword>
<feature type="compositionally biased region" description="Basic and acidic residues" evidence="1">
    <location>
        <begin position="669"/>
        <end position="707"/>
    </location>
</feature>
<dbReference type="InterPro" id="IPR052894">
    <property type="entry name" value="AsmA-related"/>
</dbReference>
<evidence type="ECO:0000256" key="1">
    <source>
        <dbReference type="SAM" id="MobiDB-lite"/>
    </source>
</evidence>
<accession>A0A3N1NS00</accession>
<keyword evidence="2" id="KW-0812">Transmembrane</keyword>
<dbReference type="Proteomes" id="UP000273643">
    <property type="component" value="Unassembled WGS sequence"/>
</dbReference>
<gene>
    <name evidence="4" type="ORF">EDC38_2930</name>
</gene>
<feature type="region of interest" description="Disordered" evidence="1">
    <location>
        <begin position="669"/>
        <end position="734"/>
    </location>
</feature>
<evidence type="ECO:0000313" key="5">
    <source>
        <dbReference type="Proteomes" id="UP000273643"/>
    </source>
</evidence>
<evidence type="ECO:0000313" key="4">
    <source>
        <dbReference type="EMBL" id="ROQ17958.1"/>
    </source>
</evidence>
<evidence type="ECO:0000256" key="2">
    <source>
        <dbReference type="SAM" id="Phobius"/>
    </source>
</evidence>
<dbReference type="AlphaFoldDB" id="A0A3N1NS00"/>
<dbReference type="PANTHER" id="PTHR30441">
    <property type="entry name" value="DUF748 DOMAIN-CONTAINING PROTEIN"/>
    <property type="match status" value="1"/>
</dbReference>
<dbReference type="OrthoDB" id="9766390at2"/>
<dbReference type="RefSeq" id="WP_123639300.1">
    <property type="nucleotide sequence ID" value="NZ_RJUK01000003.1"/>
</dbReference>
<feature type="compositionally biased region" description="Acidic residues" evidence="1">
    <location>
        <begin position="708"/>
        <end position="723"/>
    </location>
</feature>
<dbReference type="GO" id="GO:0005886">
    <property type="term" value="C:plasma membrane"/>
    <property type="evidence" value="ECO:0007669"/>
    <property type="project" value="TreeGrafter"/>
</dbReference>
<dbReference type="Pfam" id="PF05170">
    <property type="entry name" value="AsmA"/>
    <property type="match status" value="1"/>
</dbReference>
<comment type="caution">
    <text evidence="4">The sequence shown here is derived from an EMBL/GenBank/DDBJ whole genome shotgun (WGS) entry which is preliminary data.</text>
</comment>
<feature type="transmembrane region" description="Helical" evidence="2">
    <location>
        <begin position="7"/>
        <end position="29"/>
    </location>
</feature>
<dbReference type="PANTHER" id="PTHR30441:SF8">
    <property type="entry name" value="DUF748 DOMAIN-CONTAINING PROTEIN"/>
    <property type="match status" value="1"/>
</dbReference>
<feature type="compositionally biased region" description="Basic and acidic residues" evidence="1">
    <location>
        <begin position="724"/>
        <end position="734"/>
    </location>
</feature>
<keyword evidence="5" id="KW-1185">Reference proteome</keyword>
<organism evidence="4 5">
    <name type="scientific">Marinimicrobium koreense</name>
    <dbReference type="NCBI Taxonomy" id="306545"/>
    <lineage>
        <taxon>Bacteria</taxon>
        <taxon>Pseudomonadati</taxon>
        <taxon>Pseudomonadota</taxon>
        <taxon>Gammaproteobacteria</taxon>
        <taxon>Cellvibrionales</taxon>
        <taxon>Cellvibrionaceae</taxon>
        <taxon>Marinimicrobium</taxon>
    </lineage>
</organism>
<feature type="region of interest" description="Disordered" evidence="1">
    <location>
        <begin position="132"/>
        <end position="151"/>
    </location>
</feature>
<proteinExistence type="predicted"/>
<feature type="domain" description="AsmA" evidence="3">
    <location>
        <begin position="4"/>
        <end position="562"/>
    </location>
</feature>
<sequence length="734" mass="79633">MKLLRRLFKVLVALVLLIVIAAVALVFVFDPNMFKPRLESLAQEQGVALEINGNLGWQLWPALGVEVNDIRVAAVSAPDDAIAELNQASLRLAIRPLLQGEVSVHHILIDGAALDLIVDEQGQGNWEALLPEESTPEQPAPEPATASEAESGKALQLAVEQITLSNASLHYRDLGTGQDLTLSPLNVGITGFNLQGQPFNLALGWEASIEDPATLGNEPLAVAGELDGRITLAQDFSHLELSNGRLRVELARAGASDDIRLTINARVDELLTSPRYQSDLTLEPFSPKALMAVLSLPAPELADPEALSRVAVSARVEGTTEQVSVDPLRLELDETTIEGRAAITDLSQMALNVALTGDRINIDHYLPPPSEEAVEEETGSTGDEPLIPLELIRSLDVAFGLDFGALTVKDLEMQDLSVRLLARDGVVNLERATLNAYQGRLDANARLDGTGETAVVDLVADLSGLELGPLLTALEFDEKLQLTGALNADVAADTRGLTLNELTSALDAQAAFSGAQVRLAPLNVEQKFCEIVNRVTQAQADPQKAWADYTEMKALSGKVTIQDQVIRLESLQAGVERLTLGAQGKLDMKQALYDFTLPMRLGSEGTSEGGCQVTSNYWLDRSLSLLRCRGSLDDLNPLGDCGLDSDGVQSLIKDFAAYKLKEQHGERIEAEKARAQQKVDEEKARAREKLDEEKRELEDRVRERLLGGDDEEATDESGESEPSAEERLKDLFRR</sequence>
<reference evidence="4 5" key="1">
    <citation type="submission" date="2018-11" db="EMBL/GenBank/DDBJ databases">
        <title>Genomic Encyclopedia of Type Strains, Phase IV (KMG-IV): sequencing the most valuable type-strain genomes for metagenomic binning, comparative biology and taxonomic classification.</title>
        <authorList>
            <person name="Goeker M."/>
        </authorList>
    </citation>
    <scope>NUCLEOTIDE SEQUENCE [LARGE SCALE GENOMIC DNA]</scope>
    <source>
        <strain evidence="4 5">DSM 16974</strain>
    </source>
</reference>
<dbReference type="InterPro" id="IPR007844">
    <property type="entry name" value="AsmA"/>
</dbReference>
<keyword evidence="2" id="KW-1133">Transmembrane helix</keyword>
<protein>
    <submittedName>
        <fullName evidence="4">AsmA protein</fullName>
    </submittedName>
</protein>
<dbReference type="EMBL" id="RJUK01000003">
    <property type="protein sequence ID" value="ROQ17958.1"/>
    <property type="molecule type" value="Genomic_DNA"/>
</dbReference>
<name>A0A3N1NS00_9GAMM</name>